<dbReference type="Gene3D" id="3.40.710.10">
    <property type="entry name" value="DD-peptidase/beta-lactamase superfamily"/>
    <property type="match status" value="1"/>
</dbReference>
<feature type="signal peptide" evidence="1">
    <location>
        <begin position="1"/>
        <end position="22"/>
    </location>
</feature>
<dbReference type="AlphaFoldDB" id="A0AAV4APK5"/>
<name>A0AAV4APK5_9GAST</name>
<reference evidence="3 4" key="1">
    <citation type="journal article" date="2021" name="Elife">
        <title>Chloroplast acquisition without the gene transfer in kleptoplastic sea slugs, Plakobranchus ocellatus.</title>
        <authorList>
            <person name="Maeda T."/>
            <person name="Takahashi S."/>
            <person name="Yoshida T."/>
            <person name="Shimamura S."/>
            <person name="Takaki Y."/>
            <person name="Nagai Y."/>
            <person name="Toyoda A."/>
            <person name="Suzuki Y."/>
            <person name="Arimoto A."/>
            <person name="Ishii H."/>
            <person name="Satoh N."/>
            <person name="Nishiyama T."/>
            <person name="Hasebe M."/>
            <person name="Maruyama T."/>
            <person name="Minagawa J."/>
            <person name="Obokata J."/>
            <person name="Shigenobu S."/>
        </authorList>
    </citation>
    <scope>NUCLEOTIDE SEQUENCE [LARGE SCALE GENOMIC DNA]</scope>
</reference>
<evidence type="ECO:0000313" key="3">
    <source>
        <dbReference type="EMBL" id="GFO09290.1"/>
    </source>
</evidence>
<dbReference type="Pfam" id="PF00144">
    <property type="entry name" value="Beta-lactamase"/>
    <property type="match status" value="1"/>
</dbReference>
<dbReference type="InterPro" id="IPR001466">
    <property type="entry name" value="Beta-lactam-related"/>
</dbReference>
<dbReference type="PANTHER" id="PTHR46825:SF15">
    <property type="entry name" value="BETA-LACTAMASE-RELATED DOMAIN-CONTAINING PROTEIN"/>
    <property type="match status" value="1"/>
</dbReference>
<feature type="domain" description="Beta-lactamase-related" evidence="2">
    <location>
        <begin position="36"/>
        <end position="372"/>
    </location>
</feature>
<dbReference type="EMBL" id="BLXT01004061">
    <property type="protein sequence ID" value="GFO09290.1"/>
    <property type="molecule type" value="Genomic_DNA"/>
</dbReference>
<gene>
    <name evidence="3" type="ORF">PoB_003579500</name>
</gene>
<dbReference type="PANTHER" id="PTHR46825">
    <property type="entry name" value="D-ALANYL-D-ALANINE-CARBOXYPEPTIDASE/ENDOPEPTIDASE AMPH"/>
    <property type="match status" value="1"/>
</dbReference>
<evidence type="ECO:0000313" key="4">
    <source>
        <dbReference type="Proteomes" id="UP000735302"/>
    </source>
</evidence>
<keyword evidence="1" id="KW-0732">Signal</keyword>
<dbReference type="Proteomes" id="UP000735302">
    <property type="component" value="Unassembled WGS sequence"/>
</dbReference>
<accession>A0AAV4APK5</accession>
<proteinExistence type="predicted"/>
<organism evidence="3 4">
    <name type="scientific">Plakobranchus ocellatus</name>
    <dbReference type="NCBI Taxonomy" id="259542"/>
    <lineage>
        <taxon>Eukaryota</taxon>
        <taxon>Metazoa</taxon>
        <taxon>Spiralia</taxon>
        <taxon>Lophotrochozoa</taxon>
        <taxon>Mollusca</taxon>
        <taxon>Gastropoda</taxon>
        <taxon>Heterobranchia</taxon>
        <taxon>Euthyneura</taxon>
        <taxon>Panpulmonata</taxon>
        <taxon>Sacoglossa</taxon>
        <taxon>Placobranchoidea</taxon>
        <taxon>Plakobranchidae</taxon>
        <taxon>Plakobranchus</taxon>
    </lineage>
</organism>
<evidence type="ECO:0000256" key="1">
    <source>
        <dbReference type="SAM" id="SignalP"/>
    </source>
</evidence>
<dbReference type="InterPro" id="IPR050491">
    <property type="entry name" value="AmpC-like"/>
</dbReference>
<feature type="chain" id="PRO_5043685683" evidence="1">
    <location>
        <begin position="23"/>
        <end position="539"/>
    </location>
</feature>
<sequence>MASVATIMFSLGLMTMLSATKAELLSSEDEQRLVSFVNHVMECRNIPGLTMTLVKGKEHKTFPMGVSNKETGEKVDSSTLFYLGSLTQSFTSTLIAVLTQRSGNVIHFDSPISQLIGGELRLTNRVLSEEITLRDALMHRTGLSTGSIGSLTGLPKAMSRGEVINHLKHLPLLGVFRDDFSFNQFIYTLAAYVGEKITGTSWEKLMRTHLLDRLLMSSTLVEADDVTAPGFARSYVSNQGVLKPINPKLFDAGPLAPASFMFSNADDMIKGLKFFLGAPNLLSQVQLPPPVLEEVMNPRLLLPVGFRATLDKSSYAWPVSDISVGYAMGFFRNIYRGMQVPWHASSTHGFTSIMWLVPERSVGVFISINGQKYSTTPLSSLQTITYTATDLLLGEEPWINETTACTFPEPWIKMPEFPDVKLDTKDPDHALEAYVGTFGNDLLGDMILRKSTTQDKALAMVMADVTGYLVPEGGNIFRLFLDGDFNHLRQPEEGKQPLPFLRFFFDFKAKECVAVKVPDSIFGGSPVTFHKKPDVKEEL</sequence>
<comment type="caution">
    <text evidence="3">The sequence shown here is derived from an EMBL/GenBank/DDBJ whole genome shotgun (WGS) entry which is preliminary data.</text>
</comment>
<protein>
    <submittedName>
        <fullName evidence="3">Protein flp</fullName>
    </submittedName>
</protein>
<evidence type="ECO:0000259" key="2">
    <source>
        <dbReference type="Pfam" id="PF00144"/>
    </source>
</evidence>
<dbReference type="InterPro" id="IPR012338">
    <property type="entry name" value="Beta-lactam/transpept-like"/>
</dbReference>
<keyword evidence="4" id="KW-1185">Reference proteome</keyword>
<dbReference type="SUPFAM" id="SSF56601">
    <property type="entry name" value="beta-lactamase/transpeptidase-like"/>
    <property type="match status" value="1"/>
</dbReference>